<comment type="pathway">
    <text evidence="1 7">Cell wall biogenesis; peptidoglycan biosynthesis.</text>
</comment>
<dbReference type="GO" id="GO:0016740">
    <property type="term" value="F:transferase activity"/>
    <property type="evidence" value="ECO:0007669"/>
    <property type="project" value="UniProtKB-KW"/>
</dbReference>
<feature type="active site" description="Proton donor/acceptor" evidence="7">
    <location>
        <position position="241"/>
    </location>
</feature>
<keyword evidence="5 7" id="KW-0573">Peptidoglycan synthesis</keyword>
<feature type="active site" description="Nucleophile" evidence="7">
    <location>
        <position position="257"/>
    </location>
</feature>
<name>V8C9Y0_9HELI</name>
<evidence type="ECO:0000256" key="8">
    <source>
        <dbReference type="SAM" id="Phobius"/>
    </source>
</evidence>
<dbReference type="GO" id="GO:0009252">
    <property type="term" value="P:peptidoglycan biosynthetic process"/>
    <property type="evidence" value="ECO:0007669"/>
    <property type="project" value="UniProtKB-UniPathway"/>
</dbReference>
<keyword evidence="6 7" id="KW-0961">Cell wall biogenesis/degradation</keyword>
<accession>V8C9Y0</accession>
<dbReference type="Proteomes" id="UP000018731">
    <property type="component" value="Unassembled WGS sequence"/>
</dbReference>
<keyword evidence="3" id="KW-0808">Transferase</keyword>
<dbReference type="SUPFAM" id="SSF54427">
    <property type="entry name" value="NTF2-like"/>
    <property type="match status" value="1"/>
</dbReference>
<evidence type="ECO:0000256" key="4">
    <source>
        <dbReference type="ARBA" id="ARBA00022960"/>
    </source>
</evidence>
<dbReference type="Pfam" id="PF03734">
    <property type="entry name" value="YkuD"/>
    <property type="match status" value="1"/>
</dbReference>
<dbReference type="PROSITE" id="PS52029">
    <property type="entry name" value="LD_TPASE"/>
    <property type="match status" value="1"/>
</dbReference>
<dbReference type="Pfam" id="PF24125">
    <property type="entry name" value="Cds6_C"/>
    <property type="match status" value="1"/>
</dbReference>
<comment type="caution">
    <text evidence="10">The sequence shown here is derived from an EMBL/GenBank/DDBJ whole genome shotgun (WGS) entry which is preliminary data.</text>
</comment>
<dbReference type="InterPro" id="IPR032710">
    <property type="entry name" value="NTF2-like_dom_sf"/>
</dbReference>
<evidence type="ECO:0000259" key="9">
    <source>
        <dbReference type="PROSITE" id="PS52029"/>
    </source>
</evidence>
<dbReference type="PANTHER" id="PTHR36699:SF1">
    <property type="entry name" value="L,D-TRANSPEPTIDASE YAFK-RELATED"/>
    <property type="match status" value="1"/>
</dbReference>
<feature type="transmembrane region" description="Helical" evidence="8">
    <location>
        <begin position="81"/>
        <end position="98"/>
    </location>
</feature>
<gene>
    <name evidence="10" type="ORF">HMPREF2086_00643</name>
</gene>
<dbReference type="PANTHER" id="PTHR36699">
    <property type="entry name" value="LD-TRANSPEPTIDASE"/>
    <property type="match status" value="1"/>
</dbReference>
<proteinExistence type="inferred from homology"/>
<dbReference type="AlphaFoldDB" id="V8C9Y0"/>
<dbReference type="eggNOG" id="COG3034">
    <property type="taxonomic scope" value="Bacteria"/>
</dbReference>
<keyword evidence="11" id="KW-1185">Reference proteome</keyword>
<dbReference type="EMBL" id="AZJI01000004">
    <property type="protein sequence ID" value="ETD23897.1"/>
    <property type="molecule type" value="Genomic_DNA"/>
</dbReference>
<feature type="transmembrane region" description="Helical" evidence="8">
    <location>
        <begin position="21"/>
        <end position="42"/>
    </location>
</feature>
<dbReference type="PATRIC" id="fig|1357400.3.peg.880"/>
<protein>
    <recommendedName>
        <fullName evidence="9">L,D-TPase catalytic domain-containing protein</fullName>
    </recommendedName>
</protein>
<evidence type="ECO:0000256" key="5">
    <source>
        <dbReference type="ARBA" id="ARBA00022984"/>
    </source>
</evidence>
<evidence type="ECO:0000256" key="1">
    <source>
        <dbReference type="ARBA" id="ARBA00004752"/>
    </source>
</evidence>
<evidence type="ECO:0000256" key="3">
    <source>
        <dbReference type="ARBA" id="ARBA00022679"/>
    </source>
</evidence>
<dbReference type="Gene3D" id="2.40.440.10">
    <property type="entry name" value="L,D-transpeptidase catalytic domain-like"/>
    <property type="match status" value="1"/>
</dbReference>
<dbReference type="InterPro" id="IPR056203">
    <property type="entry name" value="Cds6_C"/>
</dbReference>
<dbReference type="GO" id="GO:0008360">
    <property type="term" value="P:regulation of cell shape"/>
    <property type="evidence" value="ECO:0007669"/>
    <property type="project" value="UniProtKB-UniRule"/>
</dbReference>
<dbReference type="CDD" id="cd16913">
    <property type="entry name" value="YkuD_like"/>
    <property type="match status" value="1"/>
</dbReference>
<dbReference type="UniPathway" id="UPA00219"/>
<dbReference type="SUPFAM" id="SSF141523">
    <property type="entry name" value="L,D-transpeptidase catalytic domain-like"/>
    <property type="match status" value="1"/>
</dbReference>
<evidence type="ECO:0000313" key="11">
    <source>
        <dbReference type="Proteomes" id="UP000018731"/>
    </source>
</evidence>
<sequence length="411" mass="46987">MPQKISNKISKNTPYHLSCHLSIFSTFSTFFRAFFASFLYTFFTSFSFALFVRFCASLLGLFRFCLAVFSFGSVASLCRKVLCFLVVILAFGDFALALDKDATRLIQTYRTQGIEKTATLLEQYLQRKDFWASMLQDKDTDFGYFEGYEYLFVSNKSAPNLSLYKITNGNLRLIRQLSALVGKGKGDKRVQGDLTTPIGAYDFTGKLTGLPPYYGPLAYATDYPNNYDKALKRTGGGIWIHGLPLDGNREELNTRGCIAIDNAVLSDFGKMVDYKKAMLITYEGELAKPSKDDLATLLAALYQWREAWKKNNLNAYLAFYHKDFMRIDGSKLNAFKAQKKQVFAKQEQKDIILSNISVVPYPNDEKRVMFRVSFQQDYKAYKNGKISYSSNHYKILYVSYENGKMQILTER</sequence>
<evidence type="ECO:0000256" key="7">
    <source>
        <dbReference type="PROSITE-ProRule" id="PRU01373"/>
    </source>
</evidence>
<dbReference type="GO" id="GO:0004180">
    <property type="term" value="F:carboxypeptidase activity"/>
    <property type="evidence" value="ECO:0007669"/>
    <property type="project" value="UniProtKB-ARBA"/>
</dbReference>
<dbReference type="InterPro" id="IPR038063">
    <property type="entry name" value="Transpep_catalytic_dom"/>
</dbReference>
<evidence type="ECO:0000256" key="2">
    <source>
        <dbReference type="ARBA" id="ARBA00005992"/>
    </source>
</evidence>
<comment type="similarity">
    <text evidence="2">Belongs to the YkuD family.</text>
</comment>
<feature type="transmembrane region" description="Helical" evidence="8">
    <location>
        <begin position="48"/>
        <end position="69"/>
    </location>
</feature>
<keyword evidence="8" id="KW-0472">Membrane</keyword>
<evidence type="ECO:0000313" key="10">
    <source>
        <dbReference type="EMBL" id="ETD23897.1"/>
    </source>
</evidence>
<dbReference type="STRING" id="1357400.HMPREF2086_00643"/>
<reference evidence="10 11" key="1">
    <citation type="journal article" date="2014" name="Genome Announc.">
        <title>Draft genome sequences of six enterohepatic helicobacter species isolated from humans and one from rhesus macaques.</title>
        <authorList>
            <person name="Shen Z."/>
            <person name="Sheh A."/>
            <person name="Young S.K."/>
            <person name="Abouelliel A."/>
            <person name="Ward D.V."/>
            <person name="Earl A.M."/>
            <person name="Fox J.G."/>
        </authorList>
    </citation>
    <scope>NUCLEOTIDE SEQUENCE [LARGE SCALE GENOMIC DNA]</scope>
    <source>
        <strain evidence="10 11">MIT 99-5501</strain>
    </source>
</reference>
<dbReference type="HOGENOM" id="CLU_064738_0_0_7"/>
<feature type="domain" description="L,D-TPase catalytic" evidence="9">
    <location>
        <begin position="150"/>
        <end position="281"/>
    </location>
</feature>
<keyword evidence="4 7" id="KW-0133">Cell shape</keyword>
<organism evidence="10 11">
    <name type="scientific">Helicobacter macacae MIT 99-5501</name>
    <dbReference type="NCBI Taxonomy" id="1357400"/>
    <lineage>
        <taxon>Bacteria</taxon>
        <taxon>Pseudomonadati</taxon>
        <taxon>Campylobacterota</taxon>
        <taxon>Epsilonproteobacteria</taxon>
        <taxon>Campylobacterales</taxon>
        <taxon>Helicobacteraceae</taxon>
        <taxon>Helicobacter</taxon>
    </lineage>
</organism>
<dbReference type="GO" id="GO:0071555">
    <property type="term" value="P:cell wall organization"/>
    <property type="evidence" value="ECO:0007669"/>
    <property type="project" value="UniProtKB-UniRule"/>
</dbReference>
<dbReference type="InterPro" id="IPR005490">
    <property type="entry name" value="LD_TPept_cat_dom"/>
</dbReference>
<keyword evidence="8" id="KW-0812">Transmembrane</keyword>
<keyword evidence="8" id="KW-1133">Transmembrane helix</keyword>
<evidence type="ECO:0000256" key="6">
    <source>
        <dbReference type="ARBA" id="ARBA00023316"/>
    </source>
</evidence>